<comment type="caution">
    <text evidence="3">The sequence shown here is derived from an EMBL/GenBank/DDBJ whole genome shotgun (WGS) entry which is preliminary data.</text>
</comment>
<name>A0ABW1GSP9_9ACTN</name>
<protein>
    <submittedName>
        <fullName evidence="3">Sugar phosphate isomerase/epimerase family protein</fullName>
    </submittedName>
</protein>
<dbReference type="InterPro" id="IPR050312">
    <property type="entry name" value="IolE/XylAMocC-like"/>
</dbReference>
<organism evidence="3 4">
    <name type="scientific">Streptomyces pulveraceus</name>
    <dbReference type="NCBI Taxonomy" id="68258"/>
    <lineage>
        <taxon>Bacteria</taxon>
        <taxon>Bacillati</taxon>
        <taxon>Actinomycetota</taxon>
        <taxon>Actinomycetes</taxon>
        <taxon>Kitasatosporales</taxon>
        <taxon>Streptomycetaceae</taxon>
        <taxon>Streptomyces</taxon>
    </lineage>
</organism>
<feature type="region of interest" description="Disordered" evidence="1">
    <location>
        <begin position="1"/>
        <end position="35"/>
    </location>
</feature>
<evidence type="ECO:0000256" key="1">
    <source>
        <dbReference type="SAM" id="MobiDB-lite"/>
    </source>
</evidence>
<proteinExistence type="predicted"/>
<evidence type="ECO:0000259" key="2">
    <source>
        <dbReference type="Pfam" id="PF01261"/>
    </source>
</evidence>
<dbReference type="Pfam" id="PF01261">
    <property type="entry name" value="AP_endonuc_2"/>
    <property type="match status" value="1"/>
</dbReference>
<evidence type="ECO:0000313" key="3">
    <source>
        <dbReference type="EMBL" id="MFC5916797.1"/>
    </source>
</evidence>
<dbReference type="RefSeq" id="WP_344515633.1">
    <property type="nucleotide sequence ID" value="NZ_BAAATU010000034.1"/>
</dbReference>
<evidence type="ECO:0000313" key="4">
    <source>
        <dbReference type="Proteomes" id="UP001596200"/>
    </source>
</evidence>
<dbReference type="SUPFAM" id="SSF51658">
    <property type="entry name" value="Xylose isomerase-like"/>
    <property type="match status" value="1"/>
</dbReference>
<dbReference type="PANTHER" id="PTHR12110">
    <property type="entry name" value="HYDROXYPYRUVATE ISOMERASE"/>
    <property type="match status" value="1"/>
</dbReference>
<feature type="compositionally biased region" description="Basic and acidic residues" evidence="1">
    <location>
        <begin position="1"/>
        <end position="21"/>
    </location>
</feature>
<reference evidence="4" key="1">
    <citation type="journal article" date="2019" name="Int. J. Syst. Evol. Microbiol.">
        <title>The Global Catalogue of Microorganisms (GCM) 10K type strain sequencing project: providing services to taxonomists for standard genome sequencing and annotation.</title>
        <authorList>
            <consortium name="The Broad Institute Genomics Platform"/>
            <consortium name="The Broad Institute Genome Sequencing Center for Infectious Disease"/>
            <person name="Wu L."/>
            <person name="Ma J."/>
        </authorList>
    </citation>
    <scope>NUCLEOTIDE SEQUENCE [LARGE SCALE GENOMIC DNA]</scope>
    <source>
        <strain evidence="4">JCM 4147</strain>
    </source>
</reference>
<dbReference type="EMBL" id="JBHSPU010000022">
    <property type="protein sequence ID" value="MFC5916797.1"/>
    <property type="molecule type" value="Genomic_DNA"/>
</dbReference>
<gene>
    <name evidence="3" type="ORF">ACFP1B_25725</name>
</gene>
<accession>A0ABW1GSP9</accession>
<keyword evidence="3" id="KW-0413">Isomerase</keyword>
<dbReference type="Gene3D" id="3.20.20.150">
    <property type="entry name" value="Divalent-metal-dependent TIM barrel enzymes"/>
    <property type="match status" value="1"/>
</dbReference>
<feature type="domain" description="Xylose isomerase-like TIM barrel" evidence="2">
    <location>
        <begin position="52"/>
        <end position="252"/>
    </location>
</feature>
<dbReference type="InterPro" id="IPR013022">
    <property type="entry name" value="Xyl_isomerase-like_TIM-brl"/>
</dbReference>
<dbReference type="Proteomes" id="UP001596200">
    <property type="component" value="Unassembled WGS sequence"/>
</dbReference>
<dbReference type="PANTHER" id="PTHR12110:SF41">
    <property type="entry name" value="INOSOSE DEHYDRATASE"/>
    <property type="match status" value="1"/>
</dbReference>
<keyword evidence="4" id="KW-1185">Reference proteome</keyword>
<dbReference type="GO" id="GO:0016853">
    <property type="term" value="F:isomerase activity"/>
    <property type="evidence" value="ECO:0007669"/>
    <property type="project" value="UniProtKB-KW"/>
</dbReference>
<sequence>MTGRESRDRAERERDAADRTPHSPPAGPGTPVARPGICSVTFRRLPAAEVARLAADAGLEAVEWGADVHAPPRDPDTVRAAREASDRHGLICCSYGSYFRAAPGETAGFPGIARAAALLGAPRVRVWAGGAGSDAATPQERSGTADGLREAARIAADHGLELALEFHGGTLTDTVASTVRLLDEVGADNLRTYWQPPQNAPAEEALAGLRALVERVGAVHVFSWWPGNHRLPLADRADLWSEVFDLLNARGVPLDALLEFVPGDDPAVLAREAGTLRRVAAHR</sequence>
<dbReference type="InterPro" id="IPR036237">
    <property type="entry name" value="Xyl_isomerase-like_sf"/>
</dbReference>